<dbReference type="Gene3D" id="3.30.40.10">
    <property type="entry name" value="Zinc/RING finger domain, C3HC4 (zinc finger)"/>
    <property type="match status" value="1"/>
</dbReference>
<keyword evidence="3 13" id="KW-0812">Transmembrane</keyword>
<dbReference type="PROSITE" id="PS50089">
    <property type="entry name" value="ZF_RING_2"/>
    <property type="match status" value="1"/>
</dbReference>
<dbReference type="PANTHER" id="PTHR45711">
    <property type="entry name" value="CHLORIDE CHANNEL PROTEIN"/>
    <property type="match status" value="1"/>
</dbReference>
<dbReference type="GO" id="GO:0005247">
    <property type="term" value="F:voltage-gated chloride channel activity"/>
    <property type="evidence" value="ECO:0007669"/>
    <property type="project" value="TreeGrafter"/>
</dbReference>
<dbReference type="GO" id="GO:0008270">
    <property type="term" value="F:zinc ion binding"/>
    <property type="evidence" value="ECO:0007669"/>
    <property type="project" value="UniProtKB-KW"/>
</dbReference>
<feature type="transmembrane region" description="Helical" evidence="13">
    <location>
        <begin position="835"/>
        <end position="856"/>
    </location>
</feature>
<feature type="transmembrane region" description="Helical" evidence="13">
    <location>
        <begin position="646"/>
        <end position="674"/>
    </location>
</feature>
<comment type="similarity">
    <text evidence="13">Belongs to the chloride channel (TC 2.A.49) family.</text>
</comment>
<dbReference type="InterPro" id="IPR046342">
    <property type="entry name" value="CBS_dom_sf"/>
</dbReference>
<dbReference type="GO" id="GO:0010008">
    <property type="term" value="C:endosome membrane"/>
    <property type="evidence" value="ECO:0007669"/>
    <property type="project" value="UniProtKB-SubCell"/>
</dbReference>
<keyword evidence="9 13" id="KW-0472">Membrane</keyword>
<feature type="transmembrane region" description="Helical" evidence="13">
    <location>
        <begin position="588"/>
        <end position="610"/>
    </location>
</feature>
<dbReference type="Proteomes" id="UP000290809">
    <property type="component" value="Unassembled WGS sequence"/>
</dbReference>
<feature type="transmembrane region" description="Helical" evidence="13">
    <location>
        <begin position="862"/>
        <end position="888"/>
    </location>
</feature>
<feature type="transmembrane region" description="Helical" evidence="13">
    <location>
        <begin position="764"/>
        <end position="785"/>
    </location>
</feature>
<dbReference type="FunFam" id="3.30.40.10:FF:000033">
    <property type="entry name" value="Polycomb group RING finger protein 3"/>
    <property type="match status" value="1"/>
</dbReference>
<keyword evidence="4" id="KW-0479">Metal-binding</keyword>
<dbReference type="InterPro" id="IPR001807">
    <property type="entry name" value="ClC"/>
</dbReference>
<feature type="domain" description="RING-type" evidence="15">
    <location>
        <begin position="18"/>
        <end position="56"/>
    </location>
</feature>
<keyword evidence="8 13" id="KW-0406">Ion transport</keyword>
<dbReference type="GO" id="GO:0005769">
    <property type="term" value="C:early endosome"/>
    <property type="evidence" value="ECO:0007669"/>
    <property type="project" value="TreeGrafter"/>
</dbReference>
<reference evidence="17 18" key="1">
    <citation type="journal article" date="2019" name="PLoS Pathog.">
        <title>Genome sequence of the bovine parasite Schistosoma bovis Tanzania.</title>
        <authorList>
            <person name="Oey H."/>
            <person name="Zakrzewski M."/>
            <person name="Gobert G."/>
            <person name="Gravermann K."/>
            <person name="Stoye J."/>
            <person name="Jones M."/>
            <person name="Mcmanus D."/>
            <person name="Krause L."/>
        </authorList>
    </citation>
    <scope>NUCLEOTIDE SEQUENCE [LARGE SCALE GENOMIC DNA]</scope>
    <source>
        <strain evidence="17 18">TAN1997</strain>
    </source>
</reference>
<dbReference type="CDD" id="cd04591">
    <property type="entry name" value="CBS_pair_voltage-gated_CLC_euk_bac"/>
    <property type="match status" value="1"/>
</dbReference>
<feature type="transmembrane region" description="Helical" evidence="13">
    <location>
        <begin position="909"/>
        <end position="934"/>
    </location>
</feature>
<comment type="subcellular location">
    <subcellularLocation>
        <location evidence="1">Endosome membrane</location>
        <topology evidence="1">Multi-pass membrane protein</topology>
    </subcellularLocation>
    <subcellularLocation>
        <location evidence="13">Membrane</location>
        <topology evidence="13">Multi-pass membrane protein</topology>
    </subcellularLocation>
</comment>
<evidence type="ECO:0000259" key="15">
    <source>
        <dbReference type="PROSITE" id="PS50089"/>
    </source>
</evidence>
<protein>
    <recommendedName>
        <fullName evidence="13">Chloride channel protein</fullName>
    </recommendedName>
</protein>
<dbReference type="PANTHER" id="PTHR45711:SF6">
    <property type="entry name" value="CHLORIDE CHANNEL PROTEIN"/>
    <property type="match status" value="1"/>
</dbReference>
<evidence type="ECO:0000256" key="6">
    <source>
        <dbReference type="ARBA" id="ARBA00022833"/>
    </source>
</evidence>
<evidence type="ECO:0000313" key="17">
    <source>
        <dbReference type="EMBL" id="RTG85206.1"/>
    </source>
</evidence>
<feature type="transmembrane region" description="Helical" evidence="13">
    <location>
        <begin position="724"/>
        <end position="744"/>
    </location>
</feature>
<dbReference type="PROSITE" id="PS00518">
    <property type="entry name" value="ZF_RING_1"/>
    <property type="match status" value="1"/>
</dbReference>
<accession>A0A430QC32</accession>
<dbReference type="CDD" id="cd03684">
    <property type="entry name" value="ClC_3_like"/>
    <property type="match status" value="1"/>
</dbReference>
<dbReference type="Pfam" id="PF13923">
    <property type="entry name" value="zf-C3HC4_2"/>
    <property type="match status" value="1"/>
</dbReference>
<evidence type="ECO:0000313" key="18">
    <source>
        <dbReference type="Proteomes" id="UP000290809"/>
    </source>
</evidence>
<dbReference type="GO" id="GO:0005794">
    <property type="term" value="C:Golgi apparatus"/>
    <property type="evidence" value="ECO:0007669"/>
    <property type="project" value="TreeGrafter"/>
</dbReference>
<dbReference type="Gene3D" id="3.10.580.20">
    <property type="match status" value="1"/>
</dbReference>
<feature type="compositionally biased region" description="Polar residues" evidence="14">
    <location>
        <begin position="350"/>
        <end position="385"/>
    </location>
</feature>
<evidence type="ECO:0000256" key="10">
    <source>
        <dbReference type="ARBA" id="ARBA00023214"/>
    </source>
</evidence>
<evidence type="ECO:0000256" key="3">
    <source>
        <dbReference type="ARBA" id="ARBA00022692"/>
    </source>
</evidence>
<evidence type="ECO:0000256" key="2">
    <source>
        <dbReference type="ARBA" id="ARBA00022448"/>
    </source>
</evidence>
<dbReference type="GO" id="GO:0005886">
    <property type="term" value="C:plasma membrane"/>
    <property type="evidence" value="ECO:0007669"/>
    <property type="project" value="TreeGrafter"/>
</dbReference>
<evidence type="ECO:0000256" key="4">
    <source>
        <dbReference type="ARBA" id="ARBA00022723"/>
    </source>
</evidence>
<name>A0A430QC32_SCHBO</name>
<keyword evidence="7 13" id="KW-1133">Transmembrane helix</keyword>
<dbReference type="Gene3D" id="3.10.20.90">
    <property type="entry name" value="Phosphatidylinositol 3-kinase Catalytic Subunit, Chain A, domain 1"/>
    <property type="match status" value="1"/>
</dbReference>
<feature type="domain" description="CBS" evidence="16">
    <location>
        <begin position="1093"/>
        <end position="1149"/>
    </location>
</feature>
<evidence type="ECO:0000256" key="5">
    <source>
        <dbReference type="ARBA" id="ARBA00022771"/>
    </source>
</evidence>
<feature type="transmembrane region" description="Helical" evidence="13">
    <location>
        <begin position="686"/>
        <end position="703"/>
    </location>
</feature>
<dbReference type="SMART" id="SM00184">
    <property type="entry name" value="RING"/>
    <property type="match status" value="1"/>
</dbReference>
<evidence type="ECO:0000259" key="16">
    <source>
        <dbReference type="PROSITE" id="PS51371"/>
    </source>
</evidence>
<feature type="region of interest" description="Disordered" evidence="14">
    <location>
        <begin position="349"/>
        <end position="394"/>
    </location>
</feature>
<dbReference type="PRINTS" id="PR00762">
    <property type="entry name" value="CLCHANNEL"/>
</dbReference>
<dbReference type="InterPro" id="IPR017907">
    <property type="entry name" value="Znf_RING_CS"/>
</dbReference>
<sequence>MDELPAIQLSDLNEFITCKLCKGYLIDAVSITECLHPFCKSCIVKYSEEKRECPVCGILIHQSHPLNYMSFDRTLQDIVYKIVPDLKQKERQRREVFYRSLGKTPPPSEGYIKLVNYTIPVVARWIFLSRSIFVPTIFDVYEFVCYYFDENSTDLGKETHVLVSKENITGAVPSDSDGLTSNFDSDYHRKDEQVNIQLEPGSDNLEPLTEKYLRLSSRATVTHLRKYVAQQVLHDISKFHEIDIFIQNNEDGTFLGRDHVLKFVRVVYWNDDCRYFFDQEVNLHKLLCIFDNYKLTGFVRKILSEKGDLTAYFNFHTFNSFQLSKHRSTRSFYPLNMFSSSDALNPFADPTTTLNNSSQHSQQITNSTNQHSNSNVTGLTSSTLTENDHGNKSKLIDEKDGILNDEMFTANSNVKFDVGDNCGLPFHSRFPNITKGRNGEFLSYQNINSINSHSTGAISKVEHYEDFETIDWVKDVSRDRCRHRELHLNRKTCCGSIKACWDSASGWFCVLCVGLLTGFIACIIDIGCTWMSDLKEGVCLDAFWFNREQCCWSSSQADDVCDQWYSWSRLFMNKDPTGEYPDAYFVGYIFYIIYAVLFALVCVFLVRMFAPYACGSGIPEIKTILGGFIIRGYLGKWTLLIKSIGMILGILSASAAAGVAVAFGAPIGGVLFSLEEASYYFPMKTMFRSFFCAMVSANVLRILNPYGSDNMIMFYVDYQAQWHVMELIPFALLGLLGGIFGTVFNRANLYICRLRKTTWLGKYPVREVLIVTLITAVLSFPHTYLRMNTSELIKLLVSRCSPGSDFSLCDYHYNTSNPMTKVYQNYPAGPSLSTAMVLLAIALILKLILTVFTFGIKVPTGLFIPSLAAGAIMGRMLGIATEQLVVAYASHPFIVKMCKSSQPCINPGLYAMVGAAATLGGVTRMTISLVVVMLELTGGLNYIIPLMIAAMVSKWTGDRLTNGSIYEEHIRLNDYPYLGSYDELDNTLVAADVMHPRRDSNSPLYVVTQYDMTVGDLDQLVSGCDVKGFPVVVSQDSPYLVGWVSRRELRWALDRERKYDSNIVDDSPVHFATFQEVYADDNQELTPVNLQNIVDLSPTTVSDHTPMETVLDFFKKLGLRQIIVTRNGCPLGVLTKKDILRHVRHHNPNNR</sequence>
<dbReference type="InterPro" id="IPR014743">
    <property type="entry name" value="Cl-channel_core"/>
</dbReference>
<evidence type="ECO:0000256" key="7">
    <source>
        <dbReference type="ARBA" id="ARBA00022989"/>
    </source>
</evidence>
<dbReference type="Gene3D" id="1.10.3080.10">
    <property type="entry name" value="Clc chloride channel"/>
    <property type="match status" value="2"/>
</dbReference>
<dbReference type="GO" id="GO:0031519">
    <property type="term" value="C:PcG protein complex"/>
    <property type="evidence" value="ECO:0007669"/>
    <property type="project" value="UniProtKB-ARBA"/>
</dbReference>
<evidence type="ECO:0000256" key="14">
    <source>
        <dbReference type="SAM" id="MobiDB-lite"/>
    </source>
</evidence>
<dbReference type="GO" id="GO:0008021">
    <property type="term" value="C:synaptic vesicle"/>
    <property type="evidence" value="ECO:0007669"/>
    <property type="project" value="TreeGrafter"/>
</dbReference>
<keyword evidence="5 11" id="KW-0863">Zinc-finger</keyword>
<evidence type="ECO:0000256" key="12">
    <source>
        <dbReference type="PROSITE-ProRule" id="PRU00703"/>
    </source>
</evidence>
<evidence type="ECO:0000256" key="1">
    <source>
        <dbReference type="ARBA" id="ARBA00004337"/>
    </source>
</evidence>
<dbReference type="AlphaFoldDB" id="A0A430QC32"/>
<dbReference type="SUPFAM" id="SSF81340">
    <property type="entry name" value="Clc chloride channel"/>
    <property type="match status" value="1"/>
</dbReference>
<evidence type="ECO:0000256" key="13">
    <source>
        <dbReference type="RuleBase" id="RU361221"/>
    </source>
</evidence>
<dbReference type="InterPro" id="IPR000644">
    <property type="entry name" value="CBS_dom"/>
</dbReference>
<gene>
    <name evidence="17" type="ORF">DC041_0012561</name>
</gene>
<dbReference type="PROSITE" id="PS51371">
    <property type="entry name" value="CBS"/>
    <property type="match status" value="1"/>
</dbReference>
<dbReference type="EMBL" id="QMKO01002017">
    <property type="protein sequence ID" value="RTG85206.1"/>
    <property type="molecule type" value="Genomic_DNA"/>
</dbReference>
<feature type="transmembrane region" description="Helical" evidence="13">
    <location>
        <begin position="940"/>
        <end position="957"/>
    </location>
</feature>
<comment type="caution">
    <text evidence="17">The sequence shown here is derived from an EMBL/GenBank/DDBJ whole genome shotgun (WGS) entry which is preliminary data.</text>
</comment>
<keyword evidence="18" id="KW-1185">Reference proteome</keyword>
<evidence type="ECO:0000256" key="9">
    <source>
        <dbReference type="ARBA" id="ARBA00023136"/>
    </source>
</evidence>
<keyword evidence="10 13" id="KW-0868">Chloride</keyword>
<dbReference type="SMART" id="SM00116">
    <property type="entry name" value="CBS"/>
    <property type="match status" value="1"/>
</dbReference>
<dbReference type="Pfam" id="PF00571">
    <property type="entry name" value="CBS"/>
    <property type="match status" value="1"/>
</dbReference>
<dbReference type="SUPFAM" id="SSF54631">
    <property type="entry name" value="CBS-domain pair"/>
    <property type="match status" value="1"/>
</dbReference>
<keyword evidence="2 13" id="KW-0813">Transport</keyword>
<dbReference type="Gene3D" id="3.90.1280.20">
    <property type="match status" value="1"/>
</dbReference>
<keyword evidence="6" id="KW-0862">Zinc</keyword>
<feature type="transmembrane region" description="Helical" evidence="13">
    <location>
        <begin position="616"/>
        <end position="634"/>
    </location>
</feature>
<evidence type="ECO:0000256" key="11">
    <source>
        <dbReference type="PROSITE-ProRule" id="PRU00175"/>
    </source>
</evidence>
<proteinExistence type="inferred from homology"/>
<keyword evidence="12" id="KW-0129">CBS domain</keyword>
<dbReference type="STRING" id="6184.A0A430QC32"/>
<dbReference type="Pfam" id="PF00654">
    <property type="entry name" value="Voltage_CLC"/>
    <property type="match status" value="1"/>
</dbReference>
<dbReference type="InterPro" id="IPR001841">
    <property type="entry name" value="Znf_RING"/>
</dbReference>
<dbReference type="InterPro" id="IPR013083">
    <property type="entry name" value="Znf_RING/FYVE/PHD"/>
</dbReference>
<dbReference type="SUPFAM" id="SSF57850">
    <property type="entry name" value="RING/U-box"/>
    <property type="match status" value="1"/>
</dbReference>
<evidence type="ECO:0000256" key="8">
    <source>
        <dbReference type="ARBA" id="ARBA00023065"/>
    </source>
</evidence>
<organism evidence="17 18">
    <name type="scientific">Schistosoma bovis</name>
    <name type="common">Blood fluke</name>
    <dbReference type="NCBI Taxonomy" id="6184"/>
    <lineage>
        <taxon>Eukaryota</taxon>
        <taxon>Metazoa</taxon>
        <taxon>Spiralia</taxon>
        <taxon>Lophotrochozoa</taxon>
        <taxon>Platyhelminthes</taxon>
        <taxon>Trematoda</taxon>
        <taxon>Digenea</taxon>
        <taxon>Strigeidida</taxon>
        <taxon>Schistosomatoidea</taxon>
        <taxon>Schistosomatidae</taxon>
        <taxon>Schistosoma</taxon>
    </lineage>
</organism>